<feature type="region of interest" description="Disordered" evidence="1">
    <location>
        <begin position="1"/>
        <end position="113"/>
    </location>
</feature>
<keyword evidence="3" id="KW-1185">Reference proteome</keyword>
<name>A0ABN8Y9W2_RANTA</name>
<accession>A0ABN8Y9W2</accession>
<evidence type="ECO:0000313" key="2">
    <source>
        <dbReference type="EMBL" id="CAI9158348.1"/>
    </source>
</evidence>
<protein>
    <submittedName>
        <fullName evidence="2">Uncharacterized protein</fullName>
    </submittedName>
</protein>
<feature type="compositionally biased region" description="Basic residues" evidence="1">
    <location>
        <begin position="15"/>
        <end position="26"/>
    </location>
</feature>
<organism evidence="2 3">
    <name type="scientific">Rangifer tarandus platyrhynchus</name>
    <name type="common">Svalbard reindeer</name>
    <dbReference type="NCBI Taxonomy" id="3082113"/>
    <lineage>
        <taxon>Eukaryota</taxon>
        <taxon>Metazoa</taxon>
        <taxon>Chordata</taxon>
        <taxon>Craniata</taxon>
        <taxon>Vertebrata</taxon>
        <taxon>Euteleostomi</taxon>
        <taxon>Mammalia</taxon>
        <taxon>Eutheria</taxon>
        <taxon>Laurasiatheria</taxon>
        <taxon>Artiodactyla</taxon>
        <taxon>Ruminantia</taxon>
        <taxon>Pecora</taxon>
        <taxon>Cervidae</taxon>
        <taxon>Odocoileinae</taxon>
        <taxon>Rangifer</taxon>
    </lineage>
</organism>
<gene>
    <name evidence="2" type="ORF">MRATA1EN1_LOCUS7310</name>
</gene>
<reference evidence="2" key="1">
    <citation type="submission" date="2023-04" db="EMBL/GenBank/DDBJ databases">
        <authorList>
            <consortium name="ELIXIR-Norway"/>
        </authorList>
    </citation>
    <scope>NUCLEOTIDE SEQUENCE [LARGE SCALE GENOMIC DNA]</scope>
</reference>
<sequence length="113" mass="12359">QDPWPGTAGGDTVPRSRRVGRAHSARCPRAVEEALRRPPSLRPFAVAGLSSSDLEALDPGASWPSAGGVWPRRRPGQPARLLPPRRPPGELRQRSLGPKRELEIEPTCNRYAN</sequence>
<evidence type="ECO:0000313" key="3">
    <source>
        <dbReference type="Proteomes" id="UP001176941"/>
    </source>
</evidence>
<proteinExistence type="predicted"/>
<dbReference type="EMBL" id="OX459953">
    <property type="protein sequence ID" value="CAI9158348.1"/>
    <property type="molecule type" value="Genomic_DNA"/>
</dbReference>
<evidence type="ECO:0000256" key="1">
    <source>
        <dbReference type="SAM" id="MobiDB-lite"/>
    </source>
</evidence>
<feature type="non-terminal residue" evidence="2">
    <location>
        <position position="1"/>
    </location>
</feature>
<dbReference type="Proteomes" id="UP001176941">
    <property type="component" value="Chromosome 17"/>
</dbReference>
<feature type="compositionally biased region" description="Basic and acidic residues" evidence="1">
    <location>
        <begin position="87"/>
        <end position="103"/>
    </location>
</feature>